<protein>
    <submittedName>
        <fullName evidence="2">Uncharacterized protein LOC130498710</fullName>
    </submittedName>
</protein>
<reference evidence="2" key="2">
    <citation type="submission" date="2025-08" db="UniProtKB">
        <authorList>
            <consortium name="RefSeq"/>
        </authorList>
    </citation>
    <scope>IDENTIFICATION</scope>
    <source>
        <tissue evidence="2">Leaf</tissue>
    </source>
</reference>
<dbReference type="KEGG" id="rsz:130498710"/>
<dbReference type="AlphaFoldDB" id="A0A9W3C9V0"/>
<name>A0A9W3C9V0_RAPSA</name>
<proteinExistence type="predicted"/>
<sequence length="148" mass="16490">MVMKAEESCLISMTIPKISLTCMSPLIARMSVSLSDKHRSFGSPRFPAESRADRRANASAISGELILSCVAVSWVIHEPFESVRIQAKPALFVLTSQAASDLQVMSRGSSTVSCNRLLGFVFEDQLVPCDPDYPADPWEYRSCYPRWR</sequence>
<dbReference type="Proteomes" id="UP000504610">
    <property type="component" value="Chromosome 8"/>
</dbReference>
<dbReference type="GeneID" id="130498710"/>
<gene>
    <name evidence="2" type="primary">LOC130498710</name>
</gene>
<reference evidence="1" key="1">
    <citation type="journal article" date="2019" name="Database">
        <title>The radish genome database (RadishGD): an integrated information resource for radish genomics.</title>
        <authorList>
            <person name="Yu H.J."/>
            <person name="Baek S."/>
            <person name="Lee Y.J."/>
            <person name="Cho A."/>
            <person name="Mun J.H."/>
        </authorList>
    </citation>
    <scope>NUCLEOTIDE SEQUENCE [LARGE SCALE GENOMIC DNA]</scope>
    <source>
        <strain evidence="1">cv. WK10039</strain>
    </source>
</reference>
<accession>A0A9W3C9V0</accession>
<evidence type="ECO:0000313" key="1">
    <source>
        <dbReference type="Proteomes" id="UP000504610"/>
    </source>
</evidence>
<evidence type="ECO:0000313" key="2">
    <source>
        <dbReference type="RefSeq" id="XP_056848246.1"/>
    </source>
</evidence>
<keyword evidence="1" id="KW-1185">Reference proteome</keyword>
<organism evidence="1 2">
    <name type="scientific">Raphanus sativus</name>
    <name type="common">Radish</name>
    <name type="synonym">Raphanus raphanistrum var. sativus</name>
    <dbReference type="NCBI Taxonomy" id="3726"/>
    <lineage>
        <taxon>Eukaryota</taxon>
        <taxon>Viridiplantae</taxon>
        <taxon>Streptophyta</taxon>
        <taxon>Embryophyta</taxon>
        <taxon>Tracheophyta</taxon>
        <taxon>Spermatophyta</taxon>
        <taxon>Magnoliopsida</taxon>
        <taxon>eudicotyledons</taxon>
        <taxon>Gunneridae</taxon>
        <taxon>Pentapetalae</taxon>
        <taxon>rosids</taxon>
        <taxon>malvids</taxon>
        <taxon>Brassicales</taxon>
        <taxon>Brassicaceae</taxon>
        <taxon>Brassiceae</taxon>
        <taxon>Raphanus</taxon>
    </lineage>
</organism>
<dbReference type="RefSeq" id="XP_056848246.1">
    <property type="nucleotide sequence ID" value="XM_056992266.1"/>
</dbReference>